<evidence type="ECO:0000313" key="3">
    <source>
        <dbReference type="EMBL" id="KXN69936.1"/>
    </source>
</evidence>
<accession>A0A137P4L1</accession>
<dbReference type="AlphaFoldDB" id="A0A137P4L1"/>
<evidence type="ECO:0000256" key="1">
    <source>
        <dbReference type="SAM" id="MobiDB-lite"/>
    </source>
</evidence>
<evidence type="ECO:0000313" key="4">
    <source>
        <dbReference type="Proteomes" id="UP000070444"/>
    </source>
</evidence>
<feature type="transmembrane region" description="Helical" evidence="2">
    <location>
        <begin position="221"/>
        <end position="243"/>
    </location>
</feature>
<feature type="transmembrane region" description="Helical" evidence="2">
    <location>
        <begin position="264"/>
        <end position="285"/>
    </location>
</feature>
<organism evidence="3 4">
    <name type="scientific">Conidiobolus coronatus (strain ATCC 28846 / CBS 209.66 / NRRL 28638)</name>
    <name type="common">Delacroixia coronata</name>
    <dbReference type="NCBI Taxonomy" id="796925"/>
    <lineage>
        <taxon>Eukaryota</taxon>
        <taxon>Fungi</taxon>
        <taxon>Fungi incertae sedis</taxon>
        <taxon>Zoopagomycota</taxon>
        <taxon>Entomophthoromycotina</taxon>
        <taxon>Entomophthoromycetes</taxon>
        <taxon>Entomophthorales</taxon>
        <taxon>Ancylistaceae</taxon>
        <taxon>Conidiobolus</taxon>
    </lineage>
</organism>
<keyword evidence="4" id="KW-1185">Reference proteome</keyword>
<feature type="compositionally biased region" description="Basic and acidic residues" evidence="1">
    <location>
        <begin position="34"/>
        <end position="46"/>
    </location>
</feature>
<evidence type="ECO:0000256" key="2">
    <source>
        <dbReference type="SAM" id="Phobius"/>
    </source>
</evidence>
<feature type="compositionally biased region" description="Basic residues" evidence="1">
    <location>
        <begin position="82"/>
        <end position="94"/>
    </location>
</feature>
<reference evidence="3 4" key="1">
    <citation type="journal article" date="2015" name="Genome Biol. Evol.">
        <title>Phylogenomic analyses indicate that early fungi evolved digesting cell walls of algal ancestors of land plants.</title>
        <authorList>
            <person name="Chang Y."/>
            <person name="Wang S."/>
            <person name="Sekimoto S."/>
            <person name="Aerts A.L."/>
            <person name="Choi C."/>
            <person name="Clum A."/>
            <person name="LaButti K.M."/>
            <person name="Lindquist E.A."/>
            <person name="Yee Ngan C."/>
            <person name="Ohm R.A."/>
            <person name="Salamov A.A."/>
            <person name="Grigoriev I.V."/>
            <person name="Spatafora J.W."/>
            <person name="Berbee M.L."/>
        </authorList>
    </citation>
    <scope>NUCLEOTIDE SEQUENCE [LARGE SCALE GENOMIC DNA]</scope>
    <source>
        <strain evidence="3 4">NRRL 28638</strain>
    </source>
</reference>
<feature type="region of interest" description="Disordered" evidence="1">
    <location>
        <begin position="1"/>
        <end position="98"/>
    </location>
</feature>
<keyword evidence="2" id="KW-0472">Membrane</keyword>
<feature type="compositionally biased region" description="Pro residues" evidence="1">
    <location>
        <begin position="1"/>
        <end position="12"/>
    </location>
</feature>
<sequence length="351" mass="39029">MSTAQSPPPSPPSHSKTTSSSEFGSLRSRKSARERRILMSGEDRINRILSSTPNLPNKVEEPHSPPIENEQLLSSSSESIKKKTSRGSRGRATGRRFVPIDQSSISVEENTNGLNLTDISEVKKPSSRPITPIQDINLQQTEVQQPKPQLPTGLEGLEKLSQLFERMQQQQESGSSQTPVQLDGLLDDIDKSETVSPFNNLFAQPSAASKSPSTSTAQSSYIIQFIVGVLLVIYLLFITPSLMDTNSSEASSANIKEQPQYLQMARYLSFSQIQPFYILLTFSIINQTVKLIKYKNERGSKFQHYPSPLKDIVNNLGTVIQLVRGMWDDLTLVIFILGHFIILQSIIVALL</sequence>
<name>A0A137P4L1_CONC2</name>
<protein>
    <submittedName>
        <fullName evidence="3">Uncharacterized protein</fullName>
    </submittedName>
</protein>
<dbReference type="EMBL" id="KQ964518">
    <property type="protein sequence ID" value="KXN69936.1"/>
    <property type="molecule type" value="Genomic_DNA"/>
</dbReference>
<keyword evidence="2" id="KW-0812">Transmembrane</keyword>
<dbReference type="Proteomes" id="UP000070444">
    <property type="component" value="Unassembled WGS sequence"/>
</dbReference>
<keyword evidence="2" id="KW-1133">Transmembrane helix</keyword>
<proteinExistence type="predicted"/>
<gene>
    <name evidence="3" type="ORF">CONCODRAFT_7584</name>
</gene>
<feature type="transmembrane region" description="Helical" evidence="2">
    <location>
        <begin position="330"/>
        <end position="350"/>
    </location>
</feature>